<organism evidence="1 2">
    <name type="scientific">Ensete ventricosum</name>
    <name type="common">Abyssinian banana</name>
    <name type="synonym">Musa ensete</name>
    <dbReference type="NCBI Taxonomy" id="4639"/>
    <lineage>
        <taxon>Eukaryota</taxon>
        <taxon>Viridiplantae</taxon>
        <taxon>Streptophyta</taxon>
        <taxon>Embryophyta</taxon>
        <taxon>Tracheophyta</taxon>
        <taxon>Spermatophyta</taxon>
        <taxon>Magnoliopsida</taxon>
        <taxon>Liliopsida</taxon>
        <taxon>Zingiberales</taxon>
        <taxon>Musaceae</taxon>
        <taxon>Ensete</taxon>
    </lineage>
</organism>
<keyword evidence="2" id="KW-1185">Reference proteome</keyword>
<accession>A0AAV8QBH1</accession>
<name>A0AAV8QBH1_ENSVE</name>
<proteinExistence type="predicted"/>
<dbReference type="AlphaFoldDB" id="A0AAV8QBH1"/>
<dbReference type="Proteomes" id="UP001222027">
    <property type="component" value="Unassembled WGS sequence"/>
</dbReference>
<gene>
    <name evidence="1" type="ORF">OPV22_000694</name>
</gene>
<dbReference type="EMBL" id="JAQQAF010000001">
    <property type="protein sequence ID" value="KAJ8510260.1"/>
    <property type="molecule type" value="Genomic_DNA"/>
</dbReference>
<evidence type="ECO:0000313" key="1">
    <source>
        <dbReference type="EMBL" id="KAJ8510260.1"/>
    </source>
</evidence>
<protein>
    <recommendedName>
        <fullName evidence="3">Pentacotripeptide-repeat region of PRORP domain-containing protein</fullName>
    </recommendedName>
</protein>
<evidence type="ECO:0000313" key="2">
    <source>
        <dbReference type="Proteomes" id="UP001222027"/>
    </source>
</evidence>
<comment type="caution">
    <text evidence="1">The sequence shown here is derived from an EMBL/GenBank/DDBJ whole genome shotgun (WGS) entry which is preliminary data.</text>
</comment>
<sequence length="155" mass="17134">MFARRLSSTNSSFVFLKPLVLPPDHHLTTLAATLPPDLHSQLARFCSLLKRRRYVAAKSLLKSLVTADGLAHPFPSLAPAVEASCRAAVVPYDGALNMLFRVYSDAGMTDRALDAFELLLGRFGRVEERSCTIYLQALRRSNSCSKSAKFELSMD</sequence>
<reference evidence="1 2" key="1">
    <citation type="submission" date="2022-12" db="EMBL/GenBank/DDBJ databases">
        <title>Chromosome-scale assembly of the Ensete ventricosum genome.</title>
        <authorList>
            <person name="Dussert Y."/>
            <person name="Stocks J."/>
            <person name="Wendawek A."/>
            <person name="Woldeyes F."/>
            <person name="Nichols R.A."/>
            <person name="Borrell J.S."/>
        </authorList>
    </citation>
    <scope>NUCLEOTIDE SEQUENCE [LARGE SCALE GENOMIC DNA]</scope>
    <source>
        <strain evidence="2">cv. Maze</strain>
        <tissue evidence="1">Seeds</tissue>
    </source>
</reference>
<evidence type="ECO:0008006" key="3">
    <source>
        <dbReference type="Google" id="ProtNLM"/>
    </source>
</evidence>